<reference evidence="1" key="1">
    <citation type="submission" date="2019-10" db="EMBL/GenBank/DDBJ databases">
        <authorList>
            <consortium name="DOE Joint Genome Institute"/>
            <person name="Kuo A."/>
            <person name="Miyauchi S."/>
            <person name="Kiss E."/>
            <person name="Drula E."/>
            <person name="Kohler A."/>
            <person name="Sanchez-Garcia M."/>
            <person name="Andreopoulos B."/>
            <person name="Barry K.W."/>
            <person name="Bonito G."/>
            <person name="Buee M."/>
            <person name="Carver A."/>
            <person name="Chen C."/>
            <person name="Cichocki N."/>
            <person name="Clum A."/>
            <person name="Culley D."/>
            <person name="Crous P.W."/>
            <person name="Fauchery L."/>
            <person name="Girlanda M."/>
            <person name="Hayes R."/>
            <person name="Keri Z."/>
            <person name="Labutti K."/>
            <person name="Lipzen A."/>
            <person name="Lombard V."/>
            <person name="Magnuson J."/>
            <person name="Maillard F."/>
            <person name="Morin E."/>
            <person name="Murat C."/>
            <person name="Nolan M."/>
            <person name="Ohm R."/>
            <person name="Pangilinan J."/>
            <person name="Pereira M."/>
            <person name="Perotto S."/>
            <person name="Peter M."/>
            <person name="Riley R."/>
            <person name="Sitrit Y."/>
            <person name="Stielow B."/>
            <person name="Szollosi G."/>
            <person name="Zifcakova L."/>
            <person name="Stursova M."/>
            <person name="Spatafora J.W."/>
            <person name="Tedersoo L."/>
            <person name="Vaario L.-M."/>
            <person name="Yamada A."/>
            <person name="Yan M."/>
            <person name="Wang P."/>
            <person name="Xu J."/>
            <person name="Bruns T."/>
            <person name="Baldrian P."/>
            <person name="Vilgalys R."/>
            <person name="Henrissat B."/>
            <person name="Grigoriev I.V."/>
            <person name="Hibbett D."/>
            <person name="Nagy L.G."/>
            <person name="Martin F.M."/>
        </authorList>
    </citation>
    <scope>NUCLEOTIDE SEQUENCE</scope>
    <source>
        <strain evidence="1">P2</strain>
    </source>
</reference>
<organism evidence="1 2">
    <name type="scientific">Thelephora ganbajun</name>
    <name type="common">Ganba fungus</name>
    <dbReference type="NCBI Taxonomy" id="370292"/>
    <lineage>
        <taxon>Eukaryota</taxon>
        <taxon>Fungi</taxon>
        <taxon>Dikarya</taxon>
        <taxon>Basidiomycota</taxon>
        <taxon>Agaricomycotina</taxon>
        <taxon>Agaricomycetes</taxon>
        <taxon>Thelephorales</taxon>
        <taxon>Thelephoraceae</taxon>
        <taxon>Thelephora</taxon>
    </lineage>
</organism>
<accession>A0ACB6ZL17</accession>
<keyword evidence="2" id="KW-1185">Reference proteome</keyword>
<proteinExistence type="predicted"/>
<sequence length="312" mass="34603">MSRAADETVQLTWVVGSQGLCECEENKFDGDVHSRGLGREGMKGTGHSRLPTPLINPRMFRLAGAGPDIHLPGFVGQALAAVLQYEGSHFSITRSNRGDPIFPHHKPVSVRSRNVFVASARVQVANKVLEHTKIRDGVRVRMGPDDNQVVHATGKTRDANPLYDVDSSPWDRIKSQGIERINYAAYLGSFPLTWSCWRSISKLEIHFPELSSLAAPVVRHRILRNVTQQYARNSKFGGGRPAEVIDRPLQLSLHQKSESPHALTLSISAVKKIDGAFWAPMEDPASRHHGLRESNVDCTDSKGLKFVPLRPF</sequence>
<dbReference type="EMBL" id="MU117984">
    <property type="protein sequence ID" value="KAF9650510.1"/>
    <property type="molecule type" value="Genomic_DNA"/>
</dbReference>
<reference evidence="1" key="2">
    <citation type="journal article" date="2020" name="Nat. Commun.">
        <title>Large-scale genome sequencing of mycorrhizal fungi provides insights into the early evolution of symbiotic traits.</title>
        <authorList>
            <person name="Miyauchi S."/>
            <person name="Kiss E."/>
            <person name="Kuo A."/>
            <person name="Drula E."/>
            <person name="Kohler A."/>
            <person name="Sanchez-Garcia M."/>
            <person name="Morin E."/>
            <person name="Andreopoulos B."/>
            <person name="Barry K.W."/>
            <person name="Bonito G."/>
            <person name="Buee M."/>
            <person name="Carver A."/>
            <person name="Chen C."/>
            <person name="Cichocki N."/>
            <person name="Clum A."/>
            <person name="Culley D."/>
            <person name="Crous P.W."/>
            <person name="Fauchery L."/>
            <person name="Girlanda M."/>
            <person name="Hayes R.D."/>
            <person name="Keri Z."/>
            <person name="LaButti K."/>
            <person name="Lipzen A."/>
            <person name="Lombard V."/>
            <person name="Magnuson J."/>
            <person name="Maillard F."/>
            <person name="Murat C."/>
            <person name="Nolan M."/>
            <person name="Ohm R.A."/>
            <person name="Pangilinan J."/>
            <person name="Pereira M.F."/>
            <person name="Perotto S."/>
            <person name="Peter M."/>
            <person name="Pfister S."/>
            <person name="Riley R."/>
            <person name="Sitrit Y."/>
            <person name="Stielow J.B."/>
            <person name="Szollosi G."/>
            <person name="Zifcakova L."/>
            <person name="Stursova M."/>
            <person name="Spatafora J.W."/>
            <person name="Tedersoo L."/>
            <person name="Vaario L.M."/>
            <person name="Yamada A."/>
            <person name="Yan M."/>
            <person name="Wang P."/>
            <person name="Xu J."/>
            <person name="Bruns T."/>
            <person name="Baldrian P."/>
            <person name="Vilgalys R."/>
            <person name="Dunand C."/>
            <person name="Henrissat B."/>
            <person name="Grigoriev I.V."/>
            <person name="Hibbett D."/>
            <person name="Nagy L.G."/>
            <person name="Martin F.M."/>
        </authorList>
    </citation>
    <scope>NUCLEOTIDE SEQUENCE</scope>
    <source>
        <strain evidence="1">P2</strain>
    </source>
</reference>
<dbReference type="Proteomes" id="UP000886501">
    <property type="component" value="Unassembled WGS sequence"/>
</dbReference>
<gene>
    <name evidence="1" type="ORF">BDM02DRAFT_3127665</name>
</gene>
<comment type="caution">
    <text evidence="1">The sequence shown here is derived from an EMBL/GenBank/DDBJ whole genome shotgun (WGS) entry which is preliminary data.</text>
</comment>
<evidence type="ECO:0000313" key="1">
    <source>
        <dbReference type="EMBL" id="KAF9650510.1"/>
    </source>
</evidence>
<evidence type="ECO:0000313" key="2">
    <source>
        <dbReference type="Proteomes" id="UP000886501"/>
    </source>
</evidence>
<protein>
    <submittedName>
        <fullName evidence="1">Uncharacterized protein</fullName>
    </submittedName>
</protein>
<name>A0ACB6ZL17_THEGA</name>